<dbReference type="InterPro" id="IPR019016">
    <property type="entry name" value="Csx1-like_HEPN"/>
</dbReference>
<dbReference type="RefSeq" id="WP_235375124.1">
    <property type="nucleotide sequence ID" value="NZ_CP139957.1"/>
</dbReference>
<evidence type="ECO:0000313" key="3">
    <source>
        <dbReference type="Proteomes" id="UP001322744"/>
    </source>
</evidence>
<evidence type="ECO:0000313" key="2">
    <source>
        <dbReference type="EMBL" id="WPX08762.1"/>
    </source>
</evidence>
<name>A0ABZ0U0Y8_9FIRM</name>
<dbReference type="EMBL" id="CP139957">
    <property type="protein sequence ID" value="WPX08762.1"/>
    <property type="molecule type" value="Genomic_DNA"/>
</dbReference>
<accession>A0ABZ0U0Y8</accession>
<dbReference type="InterPro" id="IPR027419">
    <property type="entry name" value="CRISPR-assoc_Csx1_C"/>
</dbReference>
<proteinExistence type="predicted"/>
<sequence length="64" mass="7356">MRKIADPGKSISDEPDKRNFFAHSGLEGNITEVRYDGEKVYVQIYSSTSTEHDRLLAKRKSVKR</sequence>
<keyword evidence="3" id="KW-1185">Reference proteome</keyword>
<protein>
    <recommendedName>
        <fullName evidence="1">CRISPR system endoribonuclease Csx1-like HEPN domain-containing protein</fullName>
    </recommendedName>
</protein>
<evidence type="ECO:0000259" key="1">
    <source>
        <dbReference type="Pfam" id="PF09455"/>
    </source>
</evidence>
<dbReference type="SUPFAM" id="SSF160980">
    <property type="entry name" value="SSO1389-like"/>
    <property type="match status" value="1"/>
</dbReference>
<gene>
    <name evidence="2" type="ORF">SOJ16_002672</name>
</gene>
<organism evidence="2 3">
    <name type="scientific">Anaerocellum danielii</name>
    <dbReference type="NCBI Taxonomy" id="1387557"/>
    <lineage>
        <taxon>Bacteria</taxon>
        <taxon>Bacillati</taxon>
        <taxon>Bacillota</taxon>
        <taxon>Bacillota incertae sedis</taxon>
        <taxon>Caldicellulosiruptorales</taxon>
        <taxon>Caldicellulosiruptoraceae</taxon>
        <taxon>Anaerocellum</taxon>
    </lineage>
</organism>
<dbReference type="Proteomes" id="UP001322744">
    <property type="component" value="Chromosome"/>
</dbReference>
<dbReference type="Pfam" id="PF09455">
    <property type="entry name" value="Csx1_HEPN"/>
    <property type="match status" value="1"/>
</dbReference>
<feature type="domain" description="CRISPR system endoribonuclease Csx1-like HEPN" evidence="1">
    <location>
        <begin position="12"/>
        <end position="43"/>
    </location>
</feature>
<reference evidence="2 3" key="1">
    <citation type="submission" date="2023-12" db="EMBL/GenBank/DDBJ databases">
        <authorList>
            <person name="Manesh M.J.H."/>
            <person name="Bing R.G."/>
            <person name="Willard D.J."/>
            <person name="Kelly R.M."/>
        </authorList>
    </citation>
    <scope>NUCLEOTIDE SEQUENCE [LARGE SCALE GENOMIC DNA]</scope>
    <source>
        <strain evidence="2 3">DSM 8977</strain>
    </source>
</reference>
<dbReference type="Gene3D" id="1.10.3740.10">
    <property type="entry name" value="SSO1389-like domains"/>
    <property type="match status" value="1"/>
</dbReference>